<dbReference type="AlphaFoldDB" id="A0A8H3LD15"/>
<evidence type="ECO:0000256" key="1">
    <source>
        <dbReference type="SAM" id="MobiDB-lite"/>
    </source>
</evidence>
<feature type="domain" description="Myb/SANT-like DNA-binding" evidence="2">
    <location>
        <begin position="2"/>
        <end position="78"/>
    </location>
</feature>
<evidence type="ECO:0000313" key="3">
    <source>
        <dbReference type="EMBL" id="GES83415.1"/>
    </source>
</evidence>
<dbReference type="Proteomes" id="UP000615446">
    <property type="component" value="Unassembled WGS sequence"/>
</dbReference>
<sequence>MWSKDQLNYLIEKRKSENENYHQLNNNMRYNYWKTLASEINIKFGTDYSGKKCKEKFYGLVRAYKKMKKYVDGDPKGKKTMLGEMFFEEFKEHFWEKPRTNYDIIHDINERSRATSQATTPLNYSPLSSPPPPPPPYSPPNIINLTSPPPPPPPSSLPPPSSPPNIINID</sequence>
<proteinExistence type="predicted"/>
<feature type="compositionally biased region" description="Pro residues" evidence="1">
    <location>
        <begin position="147"/>
        <end position="163"/>
    </location>
</feature>
<dbReference type="OrthoDB" id="2394703at2759"/>
<feature type="compositionally biased region" description="Pro residues" evidence="1">
    <location>
        <begin position="128"/>
        <end position="139"/>
    </location>
</feature>
<dbReference type="InterPro" id="IPR044822">
    <property type="entry name" value="Myb_DNA-bind_4"/>
</dbReference>
<evidence type="ECO:0000313" key="4">
    <source>
        <dbReference type="Proteomes" id="UP000615446"/>
    </source>
</evidence>
<protein>
    <recommendedName>
        <fullName evidence="2">Myb/SANT-like DNA-binding domain-containing protein</fullName>
    </recommendedName>
</protein>
<name>A0A8H3LD15_9GLOM</name>
<dbReference type="EMBL" id="BLAL01000068">
    <property type="protein sequence ID" value="GES83415.1"/>
    <property type="molecule type" value="Genomic_DNA"/>
</dbReference>
<evidence type="ECO:0000259" key="2">
    <source>
        <dbReference type="Pfam" id="PF13837"/>
    </source>
</evidence>
<feature type="region of interest" description="Disordered" evidence="1">
    <location>
        <begin position="113"/>
        <end position="170"/>
    </location>
</feature>
<organism evidence="3 4">
    <name type="scientific">Rhizophagus clarus</name>
    <dbReference type="NCBI Taxonomy" id="94130"/>
    <lineage>
        <taxon>Eukaryota</taxon>
        <taxon>Fungi</taxon>
        <taxon>Fungi incertae sedis</taxon>
        <taxon>Mucoromycota</taxon>
        <taxon>Glomeromycotina</taxon>
        <taxon>Glomeromycetes</taxon>
        <taxon>Glomerales</taxon>
        <taxon>Glomeraceae</taxon>
        <taxon>Rhizophagus</taxon>
    </lineage>
</organism>
<dbReference type="Gene3D" id="1.10.10.60">
    <property type="entry name" value="Homeodomain-like"/>
    <property type="match status" value="1"/>
</dbReference>
<accession>A0A8H3LD15</accession>
<gene>
    <name evidence="3" type="ORF">RCL2_001057300</name>
</gene>
<comment type="caution">
    <text evidence="3">The sequence shown here is derived from an EMBL/GenBank/DDBJ whole genome shotgun (WGS) entry which is preliminary data.</text>
</comment>
<dbReference type="Pfam" id="PF13837">
    <property type="entry name" value="Myb_DNA-bind_4"/>
    <property type="match status" value="1"/>
</dbReference>
<reference evidence="3" key="1">
    <citation type="submission" date="2019-10" db="EMBL/GenBank/DDBJ databases">
        <title>Conservation and host-specific expression of non-tandemly repeated heterogenous ribosome RNA gene in arbuscular mycorrhizal fungi.</title>
        <authorList>
            <person name="Maeda T."/>
            <person name="Kobayashi Y."/>
            <person name="Nakagawa T."/>
            <person name="Ezawa T."/>
            <person name="Yamaguchi K."/>
            <person name="Bino T."/>
            <person name="Nishimoto Y."/>
            <person name="Shigenobu S."/>
            <person name="Kawaguchi M."/>
        </authorList>
    </citation>
    <scope>NUCLEOTIDE SEQUENCE</scope>
    <source>
        <strain evidence="3">HR1</strain>
    </source>
</reference>